<evidence type="ECO:0000313" key="1">
    <source>
        <dbReference type="EMBL" id="TXX67312.1"/>
    </source>
</evidence>
<organism evidence="1 2">
    <name type="scientific">Vibrio cholerae</name>
    <dbReference type="NCBI Taxonomy" id="666"/>
    <lineage>
        <taxon>Bacteria</taxon>
        <taxon>Pseudomonadati</taxon>
        <taxon>Pseudomonadota</taxon>
        <taxon>Gammaproteobacteria</taxon>
        <taxon>Vibrionales</taxon>
        <taxon>Vibrionaceae</taxon>
        <taxon>Vibrio</taxon>
    </lineage>
</organism>
<dbReference type="EMBL" id="VSIJ01000005">
    <property type="protein sequence ID" value="TXX67312.1"/>
    <property type="molecule type" value="Genomic_DNA"/>
</dbReference>
<reference evidence="1 2" key="1">
    <citation type="submission" date="2019-06" db="EMBL/GenBank/DDBJ databases">
        <title>Vibrio cholerae phylogeny based on whole-genome sequencing reveals genetic diversity and population strucutre.</title>
        <authorList>
            <person name="Zhiqiu Y."/>
            <person name="Bin L."/>
            <person name="Lingyan J."/>
        </authorList>
    </citation>
    <scope>NUCLEOTIDE SEQUENCE [LARGE SCALE GENOMIC DNA]</scope>
    <source>
        <strain evidence="1 2">N2814</strain>
    </source>
</reference>
<dbReference type="RefSeq" id="WP_148521460.1">
    <property type="nucleotide sequence ID" value="NZ_VSIJ01000005.1"/>
</dbReference>
<accession>A0ABD7SS00</accession>
<proteinExistence type="predicted"/>
<comment type="caution">
    <text evidence="1">The sequence shown here is derived from an EMBL/GenBank/DDBJ whole genome shotgun (WGS) entry which is preliminary data.</text>
</comment>
<sequence>MDRYNYVTGWVEHDGYVRVSTYLAYCACRLLDFDEDVSHFSRNRKTLTYVMNNKKRQLTPDFSVCYKQSHHYLHCYKDGSFTNEQIKLLTKEHSIHFWPESFLIDNPMIDNINLMRRYMHNGFRSPEFVQTLVVPTSIGRTFTAKAFREHLNYSPAEANMKLLQLAGYRKLTFDIRQPYSENAVFQVVEN</sequence>
<evidence type="ECO:0000313" key="2">
    <source>
        <dbReference type="Proteomes" id="UP000323819"/>
    </source>
</evidence>
<protein>
    <submittedName>
        <fullName evidence="1">Uncharacterized protein</fullName>
    </submittedName>
</protein>
<dbReference type="Proteomes" id="UP000323819">
    <property type="component" value="Unassembled WGS sequence"/>
</dbReference>
<name>A0ABD7SS00_VIBCL</name>
<gene>
    <name evidence="1" type="ORF">FXF03_01685</name>
</gene>
<dbReference type="AlphaFoldDB" id="A0ABD7SS00"/>